<protein>
    <recommendedName>
        <fullName evidence="6">Ribonuclease VapC</fullName>
        <shortName evidence="6">RNase VapC</shortName>
        <ecNumber evidence="6">3.1.-.-</ecNumber>
    </recommendedName>
    <alternativeName>
        <fullName evidence="6">Toxin VapC</fullName>
    </alternativeName>
</protein>
<dbReference type="STRING" id="554083.BKD30_10375"/>
<feature type="binding site" evidence="6">
    <location>
        <position position="93"/>
    </location>
    <ligand>
        <name>Mg(2+)</name>
        <dbReference type="ChEBI" id="CHEBI:18420"/>
    </ligand>
</feature>
<dbReference type="SUPFAM" id="SSF88723">
    <property type="entry name" value="PIN domain-like"/>
    <property type="match status" value="1"/>
</dbReference>
<comment type="similarity">
    <text evidence="6">Belongs to the PINc/VapC protein family.</text>
</comment>
<dbReference type="Gene3D" id="3.40.50.1010">
    <property type="entry name" value="5'-nuclease"/>
    <property type="match status" value="1"/>
</dbReference>
<dbReference type="CDD" id="cd09854">
    <property type="entry name" value="PIN_VapC-like"/>
    <property type="match status" value="1"/>
</dbReference>
<evidence type="ECO:0000256" key="4">
    <source>
        <dbReference type="ARBA" id="ARBA00022801"/>
    </source>
</evidence>
<dbReference type="AlphaFoldDB" id="A0A1R1L8Q3"/>
<evidence type="ECO:0000256" key="5">
    <source>
        <dbReference type="ARBA" id="ARBA00022842"/>
    </source>
</evidence>
<evidence type="ECO:0000256" key="6">
    <source>
        <dbReference type="HAMAP-Rule" id="MF_00265"/>
    </source>
</evidence>
<evidence type="ECO:0000256" key="2">
    <source>
        <dbReference type="ARBA" id="ARBA00022722"/>
    </source>
</evidence>
<keyword evidence="5 6" id="KW-0460">Magnesium</keyword>
<dbReference type="Pfam" id="PF01850">
    <property type="entry name" value="PIN"/>
    <property type="match status" value="1"/>
</dbReference>
<comment type="caution">
    <text evidence="8">The sequence shown here is derived from an EMBL/GenBank/DDBJ whole genome shotgun (WGS) entry which is preliminary data.</text>
</comment>
<sequence length="129" mass="13871">MIVLDASTIIAYLDATDAHHQRAVTVLSREVDDEFVANPLTIAEVLVGPARRGRLDQAREALKALGVVELPFPADSSLQLARLRSETGLRMPDCCVLLAAEQGLGARLATFDRRLAQAAAHRGVTVVTD</sequence>
<gene>
    <name evidence="6" type="primary">vapC</name>
    <name evidence="8" type="ORF">BKD30_10375</name>
</gene>
<dbReference type="GO" id="GO:0004540">
    <property type="term" value="F:RNA nuclease activity"/>
    <property type="evidence" value="ECO:0007669"/>
    <property type="project" value="InterPro"/>
</dbReference>
<dbReference type="GO" id="GO:0016787">
    <property type="term" value="F:hydrolase activity"/>
    <property type="evidence" value="ECO:0007669"/>
    <property type="project" value="UniProtKB-KW"/>
</dbReference>
<dbReference type="InterPro" id="IPR029060">
    <property type="entry name" value="PIN-like_dom_sf"/>
</dbReference>
<dbReference type="EMBL" id="MRDE01000068">
    <property type="protein sequence ID" value="OMH23904.1"/>
    <property type="molecule type" value="Genomic_DNA"/>
</dbReference>
<evidence type="ECO:0000256" key="3">
    <source>
        <dbReference type="ARBA" id="ARBA00022723"/>
    </source>
</evidence>
<dbReference type="InterPro" id="IPR022907">
    <property type="entry name" value="VapC_family"/>
</dbReference>
<dbReference type="GO" id="GO:0090729">
    <property type="term" value="F:toxin activity"/>
    <property type="evidence" value="ECO:0007669"/>
    <property type="project" value="UniProtKB-KW"/>
</dbReference>
<feature type="domain" description="PIN" evidence="7">
    <location>
        <begin position="2"/>
        <end position="119"/>
    </location>
</feature>
<keyword evidence="9" id="KW-1185">Reference proteome</keyword>
<keyword evidence="2 6" id="KW-0540">Nuclease</keyword>
<dbReference type="Proteomes" id="UP000187085">
    <property type="component" value="Unassembled WGS sequence"/>
</dbReference>
<dbReference type="GO" id="GO:0000287">
    <property type="term" value="F:magnesium ion binding"/>
    <property type="evidence" value="ECO:0007669"/>
    <property type="project" value="UniProtKB-UniRule"/>
</dbReference>
<evidence type="ECO:0000313" key="9">
    <source>
        <dbReference type="Proteomes" id="UP000187085"/>
    </source>
</evidence>
<keyword evidence="1 6" id="KW-1277">Toxin-antitoxin system</keyword>
<dbReference type="InterPro" id="IPR002716">
    <property type="entry name" value="PIN_dom"/>
</dbReference>
<evidence type="ECO:0000259" key="7">
    <source>
        <dbReference type="Pfam" id="PF01850"/>
    </source>
</evidence>
<reference evidence="8 9" key="1">
    <citation type="submission" date="2016-12" db="EMBL/GenBank/DDBJ databases">
        <title>Draft genome of Tersicoccus phoenicis 1P05MA.</title>
        <authorList>
            <person name="Nakajima Y."/>
            <person name="Yoshizawa S."/>
            <person name="Nakamura K."/>
            <person name="Ogura Y."/>
            <person name="Hayashi T."/>
            <person name="Kogure K."/>
        </authorList>
    </citation>
    <scope>NUCLEOTIDE SEQUENCE [LARGE SCALE GENOMIC DNA]</scope>
    <source>
        <strain evidence="8 9">1p05MA</strain>
    </source>
</reference>
<name>A0A1R1L8Q3_9MICC</name>
<keyword evidence="3 6" id="KW-0479">Metal-binding</keyword>
<comment type="cofactor">
    <cofactor evidence="6">
        <name>Mg(2+)</name>
        <dbReference type="ChEBI" id="CHEBI:18420"/>
    </cofactor>
</comment>
<evidence type="ECO:0000313" key="8">
    <source>
        <dbReference type="EMBL" id="OMH23904.1"/>
    </source>
</evidence>
<dbReference type="EC" id="3.1.-.-" evidence="6"/>
<proteinExistence type="inferred from homology"/>
<feature type="binding site" evidence="6">
    <location>
        <position position="5"/>
    </location>
    <ligand>
        <name>Mg(2+)</name>
        <dbReference type="ChEBI" id="CHEBI:18420"/>
    </ligand>
</feature>
<evidence type="ECO:0000256" key="1">
    <source>
        <dbReference type="ARBA" id="ARBA00022649"/>
    </source>
</evidence>
<comment type="function">
    <text evidence="6">Toxic component of a toxin-antitoxin (TA) system. An RNase.</text>
</comment>
<accession>A0A1R1L8Q3</accession>
<organism evidence="8 9">
    <name type="scientific">Tersicoccus phoenicis</name>
    <dbReference type="NCBI Taxonomy" id="554083"/>
    <lineage>
        <taxon>Bacteria</taxon>
        <taxon>Bacillati</taxon>
        <taxon>Actinomycetota</taxon>
        <taxon>Actinomycetes</taxon>
        <taxon>Micrococcales</taxon>
        <taxon>Micrococcaceae</taxon>
        <taxon>Tersicoccus</taxon>
    </lineage>
</organism>
<keyword evidence="6" id="KW-0800">Toxin</keyword>
<dbReference type="HAMAP" id="MF_00265">
    <property type="entry name" value="VapC_Nob1"/>
    <property type="match status" value="1"/>
</dbReference>
<keyword evidence="4 6" id="KW-0378">Hydrolase</keyword>